<name>A0A3B3IP43_ORYLA</name>
<dbReference type="Pfam" id="PF26189">
    <property type="entry name" value="Ig_NPHP4_2nd"/>
    <property type="match status" value="1"/>
</dbReference>
<dbReference type="GO" id="GO:0097730">
    <property type="term" value="C:non-motile cilium"/>
    <property type="evidence" value="ECO:0000318"/>
    <property type="project" value="GO_Central"/>
</dbReference>
<dbReference type="GeneTree" id="ENSGT00510000048827"/>
<evidence type="ECO:0000259" key="6">
    <source>
        <dbReference type="Pfam" id="PF26190"/>
    </source>
</evidence>
<dbReference type="InParanoid" id="A0A3B3IP43"/>
<dbReference type="CDD" id="cd22239">
    <property type="entry name" value="NPHP4"/>
    <property type="match status" value="1"/>
</dbReference>
<dbReference type="GO" id="GO:1904491">
    <property type="term" value="P:protein localization to ciliary transition zone"/>
    <property type="evidence" value="ECO:0000318"/>
    <property type="project" value="GO_Central"/>
</dbReference>
<dbReference type="GO" id="GO:0097546">
    <property type="term" value="C:ciliary base"/>
    <property type="evidence" value="ECO:0000318"/>
    <property type="project" value="GO_Central"/>
</dbReference>
<protein>
    <recommendedName>
        <fullName evidence="9">Nephrocystin 4</fullName>
    </recommendedName>
</protein>
<evidence type="ECO:0008006" key="9">
    <source>
        <dbReference type="Google" id="ProtNLM"/>
    </source>
</evidence>
<dbReference type="GO" id="GO:0036064">
    <property type="term" value="C:ciliary basal body"/>
    <property type="evidence" value="ECO:0000318"/>
    <property type="project" value="GO_Central"/>
</dbReference>
<dbReference type="InterPro" id="IPR058687">
    <property type="entry name" value="Ig_NPHP4_1st"/>
</dbReference>
<keyword evidence="8" id="KW-1185">Reference proteome</keyword>
<evidence type="ECO:0000259" key="5">
    <source>
        <dbReference type="Pfam" id="PF26189"/>
    </source>
</evidence>
<dbReference type="InterPro" id="IPR058685">
    <property type="entry name" value="Ig_NPHP4_4th"/>
</dbReference>
<dbReference type="Ensembl" id="ENSORLT00000041622.1">
    <property type="protein sequence ID" value="ENSORLP00000045422.1"/>
    <property type="gene ID" value="ENSORLG00000023493.1"/>
</dbReference>
<feature type="region of interest" description="Disordered" evidence="1">
    <location>
        <begin position="495"/>
        <end position="538"/>
    </location>
</feature>
<reference evidence="7" key="2">
    <citation type="submission" date="2025-08" db="UniProtKB">
        <authorList>
            <consortium name="Ensembl"/>
        </authorList>
    </citation>
    <scope>IDENTIFICATION</scope>
    <source>
        <strain evidence="7">Hd-rR</strain>
    </source>
</reference>
<dbReference type="InterPro" id="IPR029775">
    <property type="entry name" value="NPHP4"/>
</dbReference>
<dbReference type="InterPro" id="IPR058688">
    <property type="entry name" value="Ig_NPHP4_2nd"/>
</dbReference>
<dbReference type="PANTHER" id="PTHR31043:SF3">
    <property type="entry name" value="NEPHROCYSTIN-4"/>
    <property type="match status" value="1"/>
</dbReference>
<dbReference type="Pfam" id="PF26190">
    <property type="entry name" value="Ig_NPHP4_1st"/>
    <property type="match status" value="1"/>
</dbReference>
<feature type="domain" description="NPHP4 C2-like" evidence="3">
    <location>
        <begin position="629"/>
        <end position="857"/>
    </location>
</feature>
<proteinExistence type="predicted"/>
<feature type="domain" description="NPHP4 Ig-like" evidence="2">
    <location>
        <begin position="1247"/>
        <end position="1330"/>
    </location>
</feature>
<evidence type="ECO:0000259" key="4">
    <source>
        <dbReference type="Pfam" id="PF26187"/>
    </source>
</evidence>
<feature type="domain" description="NPHP4 Ig-like" evidence="4">
    <location>
        <begin position="1336"/>
        <end position="1429"/>
    </location>
</feature>
<dbReference type="PANTHER" id="PTHR31043">
    <property type="entry name" value="NEPHROCYSTIN-4"/>
    <property type="match status" value="1"/>
</dbReference>
<gene>
    <name evidence="7" type="primary">nphp4</name>
</gene>
<dbReference type="Pfam" id="PF26187">
    <property type="entry name" value="Ig_NPHP4_4th"/>
    <property type="match status" value="1"/>
</dbReference>
<reference evidence="7" key="3">
    <citation type="submission" date="2025-09" db="UniProtKB">
        <authorList>
            <consortium name="Ensembl"/>
        </authorList>
    </citation>
    <scope>IDENTIFICATION</scope>
    <source>
        <strain evidence="7">Hd-rR</strain>
    </source>
</reference>
<dbReference type="Pfam" id="PF26186">
    <property type="entry name" value="NPHP4_C2_3rd"/>
    <property type="match status" value="1"/>
</dbReference>
<feature type="domain" description="NPHP4 Ig-like" evidence="6">
    <location>
        <begin position="988"/>
        <end position="1139"/>
    </location>
</feature>
<dbReference type="Bgee" id="ENSORLG00000023493">
    <property type="expression patterns" value="Expressed in testis and 12 other cell types or tissues"/>
</dbReference>
<sequence length="1491" mass="164258">MKFRELFCDCVGKHLAGHPSELNALVMKTSDAVCVVAPSREGGFRFHRFVPPSGQTARAAADSFSQSRGFQLGPMRISAPHLPQEMFAGEPDASFQLRATLFDRNQLLFFGRTWKSSAQKMKNQKISFNQVLYFHTSLLVPGILVVLELVSISTKRDGSHQAVGRGFAVLELLSSGPQAPPVYGERRLNLHHGTPRGLLHPQLRDAADYSSYLKPIDGAHLDMELKNHPSLLSVAHLLPDNSIVSGDEDIPGPEPSPTGDALLRPQLPEMMPLSLNRLTVSLQPSLETFESRLLQLINADGLNMRQLGPEDAQKSVVIQERRLHVGVHNGWCFLEKPQVVVLERLASGVRGPTDGGAKRSKPVMDSSSSSTLSLRSSLQLWLVDHPNIAIVFQLEYAFSAPTSINSALSATSTTRAAFLQCLRWGGWCPFQQQADWNSREIQLALQGGSKPNPFGVLVYSLEGATAASGSPQVTLETKDMISFWLSPSLGGKACTPKASLKSKKEVPYQRSSSSPSQGRKEAPPPESPRGPGLSLSQLAASSGFPTLSHSSTALPWKHSFPSPLHLSPLASAHQLSHVAGSALSNIAHLEMDLQPDVLEREGDPRQELPFTPVHAPAPPFVPRSCSVTALDHLFSVSFPEVVDHRGQKAEVLDPKEPLLFDPQREDADFLQDNLLVFQFLALTRTSAADADPGWPSNIFITFQFYRFPPVASQRLRLLSSDGAEGLPCILATVGKDGTVNSASPGLQLQFKVDDRFLRPGEKRRFLGYLALHTMHLDVWDGDSLLLIGSTAIELKYLLRQGRPAVQALHELEVLTTDYAGEDTSLLSTDPGHRSTYGPATFRTIVRGRLYVRTSNFGSGTDGSRQTAVDHRPSAAHIITPCRANCGFRGGRLFPRQFLQPSGRNTMEVDRLDGHAASGRTAASAAPEDSETCRKLHCMAAVRRREEAAKMQDLSQEGQPTGELPSVQLSAERRKAEMITAMLRENITTLHLLYASLGSAEFMEFVLKNPFDVPQSVSIHSDDPELSVITNAEEWRYYKETTQTPTPLLENMFHMEGGAEGPMVYLRPKESVHIPLKYQSFFCQSATVLQGPGFLPTSQTSQMAKKNPSKIPAAKTIQVTFLAEGGRPLAILHLRVEPTPHLVHQTFRLYHPELGFLKKAIRLPLDPAAGQADGGTAVRCSDPDIICQTRTLVPGGPQHVFLKVPGSPSPDIRLFFVMLFVDAWMAAPSQIWQIFVHFLERVDVSCVTGQQHCQAVILRGRKAVHTVRCFPSHPRELQVDPAGVFVLPPGAVQELQLKLQPWQAGRRFMYVNAVEGEQHGLLAAWLLCLSIHRPVLSKAFELCIPVGSGRGSSKRMTYRNPYSSRRTFLLHSDRPDLLQFREERFEVDGGESHAIGLRFAPTQTPGSAEILVYVNNLEEATEETFCVKILLLLKGQGSQRRHRGHSRRLAAVWLQSEGLRRIRDPEAGKHPMRRSAGCFGTTALSQVSFFPF</sequence>
<dbReference type="STRING" id="8090.ENSORLP00000045422"/>
<feature type="domain" description="NPHP4 Ig-like" evidence="5">
    <location>
        <begin position="1146"/>
        <end position="1236"/>
    </location>
</feature>
<accession>A0A3B3IP43</accession>
<dbReference type="Pfam" id="PF26015">
    <property type="entry name" value="Ig_NPH4_3rd"/>
    <property type="match status" value="1"/>
</dbReference>
<evidence type="ECO:0000256" key="1">
    <source>
        <dbReference type="SAM" id="MobiDB-lite"/>
    </source>
</evidence>
<reference evidence="7 8" key="1">
    <citation type="journal article" date="2007" name="Nature">
        <title>The medaka draft genome and insights into vertebrate genome evolution.</title>
        <authorList>
            <person name="Kasahara M."/>
            <person name="Naruse K."/>
            <person name="Sasaki S."/>
            <person name="Nakatani Y."/>
            <person name="Qu W."/>
            <person name="Ahsan B."/>
            <person name="Yamada T."/>
            <person name="Nagayasu Y."/>
            <person name="Doi K."/>
            <person name="Kasai Y."/>
            <person name="Jindo T."/>
            <person name="Kobayashi D."/>
            <person name="Shimada A."/>
            <person name="Toyoda A."/>
            <person name="Kuroki Y."/>
            <person name="Fujiyama A."/>
            <person name="Sasaki T."/>
            <person name="Shimizu A."/>
            <person name="Asakawa S."/>
            <person name="Shimizu N."/>
            <person name="Hashimoto S."/>
            <person name="Yang J."/>
            <person name="Lee Y."/>
            <person name="Matsushima K."/>
            <person name="Sugano S."/>
            <person name="Sakaizumi M."/>
            <person name="Narita T."/>
            <person name="Ohishi K."/>
            <person name="Haga S."/>
            <person name="Ohta F."/>
            <person name="Nomoto H."/>
            <person name="Nogata K."/>
            <person name="Morishita T."/>
            <person name="Endo T."/>
            <person name="Shin-I T."/>
            <person name="Takeda H."/>
            <person name="Morishita S."/>
            <person name="Kohara Y."/>
        </authorList>
    </citation>
    <scope>NUCLEOTIDE SEQUENCE [LARGE SCALE GENOMIC DNA]</scope>
    <source>
        <strain evidence="7 8">Hd-rR</strain>
    </source>
</reference>
<organism evidence="7 8">
    <name type="scientific">Oryzias latipes</name>
    <name type="common">Japanese rice fish</name>
    <name type="synonym">Japanese killifish</name>
    <dbReference type="NCBI Taxonomy" id="8090"/>
    <lineage>
        <taxon>Eukaryota</taxon>
        <taxon>Metazoa</taxon>
        <taxon>Chordata</taxon>
        <taxon>Craniata</taxon>
        <taxon>Vertebrata</taxon>
        <taxon>Euteleostomi</taxon>
        <taxon>Actinopterygii</taxon>
        <taxon>Neopterygii</taxon>
        <taxon>Teleostei</taxon>
        <taxon>Neoteleostei</taxon>
        <taxon>Acanthomorphata</taxon>
        <taxon>Ovalentaria</taxon>
        <taxon>Atherinomorphae</taxon>
        <taxon>Beloniformes</taxon>
        <taxon>Adrianichthyidae</taxon>
        <taxon>Oryziinae</taxon>
        <taxon>Oryzias</taxon>
    </lineage>
</organism>
<dbReference type="Proteomes" id="UP000001038">
    <property type="component" value="Chromosome 7"/>
</dbReference>
<evidence type="ECO:0000313" key="8">
    <source>
        <dbReference type="Proteomes" id="UP000001038"/>
    </source>
</evidence>
<evidence type="ECO:0000259" key="3">
    <source>
        <dbReference type="Pfam" id="PF26186"/>
    </source>
</evidence>
<evidence type="ECO:0000259" key="2">
    <source>
        <dbReference type="Pfam" id="PF26015"/>
    </source>
</evidence>
<dbReference type="GO" id="GO:0090090">
    <property type="term" value="P:negative regulation of canonical Wnt signaling pathway"/>
    <property type="evidence" value="ECO:0000318"/>
    <property type="project" value="GO_Central"/>
</dbReference>
<dbReference type="InterPro" id="IPR058686">
    <property type="entry name" value="Ig_NPHP4_3rd"/>
</dbReference>
<dbReference type="InterPro" id="IPR058765">
    <property type="entry name" value="NPHP4_C2-like"/>
</dbReference>
<evidence type="ECO:0000313" key="7">
    <source>
        <dbReference type="Ensembl" id="ENSORLP00000045422.1"/>
    </source>
</evidence>
<dbReference type="GO" id="GO:0035869">
    <property type="term" value="C:ciliary transition zone"/>
    <property type="evidence" value="ECO:0000318"/>
    <property type="project" value="GO_Central"/>
</dbReference>